<dbReference type="PROSITE" id="PS50069">
    <property type="entry name" value="CULLIN_2"/>
    <property type="match status" value="1"/>
</dbReference>
<dbReference type="GO" id="GO:0005737">
    <property type="term" value="C:cytoplasm"/>
    <property type="evidence" value="ECO:0007669"/>
    <property type="project" value="UniProtKB-ARBA"/>
</dbReference>
<dbReference type="InterPro" id="IPR036388">
    <property type="entry name" value="WH-like_DNA-bd_sf"/>
</dbReference>
<dbReference type="FunFam" id="3.30.230.130:FF:000002">
    <property type="entry name" value="cullin-3 isoform X1"/>
    <property type="match status" value="1"/>
</dbReference>
<keyword evidence="6" id="KW-0132">Cell division</keyword>
<evidence type="ECO:0000256" key="4">
    <source>
        <dbReference type="ARBA" id="ARBA00022448"/>
    </source>
</evidence>
<dbReference type="InterPro" id="IPR016158">
    <property type="entry name" value="Cullin_homology"/>
</dbReference>
<protein>
    <submittedName>
        <fullName evidence="16">Cullin</fullName>
    </submittedName>
</protein>
<dbReference type="SUPFAM" id="SSF75632">
    <property type="entry name" value="Cullin homology domain"/>
    <property type="match status" value="1"/>
</dbReference>
<keyword evidence="5" id="KW-1017">Isopeptide bond</keyword>
<dbReference type="SUPFAM" id="SSF74788">
    <property type="entry name" value="Cullin repeat-like"/>
    <property type="match status" value="1"/>
</dbReference>
<dbReference type="InterPro" id="IPR059120">
    <property type="entry name" value="Cullin-like_AB"/>
</dbReference>
<evidence type="ECO:0000259" key="15">
    <source>
        <dbReference type="PROSITE" id="PS50069"/>
    </source>
</evidence>
<dbReference type="GO" id="GO:0005634">
    <property type="term" value="C:nucleus"/>
    <property type="evidence" value="ECO:0007669"/>
    <property type="project" value="UniProtKB-SubCell"/>
</dbReference>
<dbReference type="GO" id="GO:0000209">
    <property type="term" value="P:protein polyubiquitination"/>
    <property type="evidence" value="ECO:0007669"/>
    <property type="project" value="UniProtKB-ARBA"/>
</dbReference>
<dbReference type="InterPro" id="IPR016157">
    <property type="entry name" value="Cullin_CS"/>
</dbReference>
<evidence type="ECO:0000256" key="1">
    <source>
        <dbReference type="ARBA" id="ARBA00004123"/>
    </source>
</evidence>
<keyword evidence="7" id="KW-0498">Mitosis</keyword>
<proteinExistence type="evidence at transcript level"/>
<dbReference type="GO" id="GO:0006950">
    <property type="term" value="P:response to stress"/>
    <property type="evidence" value="ECO:0007669"/>
    <property type="project" value="UniProtKB-ARBA"/>
</dbReference>
<dbReference type="EMBL" id="AK417935">
    <property type="protein sequence ID" value="BAN21150.1"/>
    <property type="molecule type" value="mRNA"/>
</dbReference>
<evidence type="ECO:0000256" key="3">
    <source>
        <dbReference type="ARBA" id="ARBA00006019"/>
    </source>
</evidence>
<dbReference type="Pfam" id="PF10557">
    <property type="entry name" value="Cullin_Nedd8"/>
    <property type="match status" value="1"/>
</dbReference>
<dbReference type="GO" id="GO:0043161">
    <property type="term" value="P:proteasome-mediated ubiquitin-dependent protein catabolic process"/>
    <property type="evidence" value="ECO:0007669"/>
    <property type="project" value="UniProtKB-ARBA"/>
</dbReference>
<evidence type="ECO:0000256" key="13">
    <source>
        <dbReference type="RuleBase" id="RU003829"/>
    </source>
</evidence>
<sequence>MMKGGLPKKEGKMRIRAFPMSMDEKYVENIWGLLKNAIQEIQKKNNSGLSFEELYRNAYTMVLHKHGERLYTGLKEVVTQHLETKVREDVLKSLNNNFLQTLNQAWNDHQTSMVMIRDILMYMDRVYVQQNDVDNVYNLGLIVFRDQVVRYGCIRDHLRETLLGLVMRERKGEVVDRMSIKNASQMLVILGINNRSVYEEDFERPFLLQSAEFYKMESQKFLTENSASVYIKKVESRINEEAERAKHYLDDSTEEYIVEVVETELIKKHMKTIVEMENSGVVHMLMHQKTDDLACMYKLFSRVPDGLKTISDCVSNYLREQGKALVEEQEPSTNAITFVQNLLDLKDKLDHFLHKSFNNDKIFKHMIATDFEYFLNLNAKSPEYLSLFIDDKLKKGVKGMTEQEIEAVLDKTMVLFRFLQEKDVFERYYKNHLAKRLLLNKSVSDDSEKNMISKLKTECGCQFTSKLEGMFKDMTVSNTIMEEFKEHVTSSGQNLHGVDLSVRVLTTGFWPTNNPSLNCTIPNAPRSAFEVFRRFYLAKHSGRQLTLQPQLGSADLNAVFYGSRREDEEGKDGASSSVSVSTSPRKHIIQVSTYQMCVLMLFNKREKLSYEEIESETAIPEKDLIRALQSLAMGKPTQRILIKSPKTKDIEPSHLFYINDSFTSKFHRVKIQTVAAKGESEPERRDTRSKVDEDRKHEIEAAIVRIMKARRHMAHNVLVSEVTEQLRIRFLPSPVVIKKRIENLIDREYLARTSDDRKTYTYVA</sequence>
<dbReference type="PROSITE" id="PS01256">
    <property type="entry name" value="CULLIN_1"/>
    <property type="match status" value="1"/>
</dbReference>
<dbReference type="FunFam" id="1.20.1310.10:FF:000006">
    <property type="entry name" value="Cullin 3"/>
    <property type="match status" value="1"/>
</dbReference>
<dbReference type="InterPro" id="IPR016159">
    <property type="entry name" value="Cullin_repeat-like_dom_sf"/>
</dbReference>
<dbReference type="InterPro" id="IPR001373">
    <property type="entry name" value="Cullin_N"/>
</dbReference>
<evidence type="ECO:0000313" key="16">
    <source>
        <dbReference type="EMBL" id="BAN21150.1"/>
    </source>
</evidence>
<evidence type="ECO:0000256" key="6">
    <source>
        <dbReference type="ARBA" id="ARBA00022618"/>
    </source>
</evidence>
<evidence type="ECO:0000256" key="12">
    <source>
        <dbReference type="PROSITE-ProRule" id="PRU00330"/>
    </source>
</evidence>
<dbReference type="InterPro" id="IPR036317">
    <property type="entry name" value="Cullin_homology_sf"/>
</dbReference>
<dbReference type="GO" id="GO:0007165">
    <property type="term" value="P:signal transduction"/>
    <property type="evidence" value="ECO:0007669"/>
    <property type="project" value="UniProtKB-ARBA"/>
</dbReference>
<comment type="pathway">
    <text evidence="2">Protein modification; protein ubiquitination.</text>
</comment>
<dbReference type="FunFam" id="1.10.10.10:FF:000091">
    <property type="entry name" value="Cullin 3"/>
    <property type="match status" value="1"/>
</dbReference>
<keyword evidence="11" id="KW-0131">Cell cycle</keyword>
<dbReference type="GO" id="GO:0006915">
    <property type="term" value="P:apoptotic process"/>
    <property type="evidence" value="ECO:0007669"/>
    <property type="project" value="UniProtKB-ARBA"/>
</dbReference>
<dbReference type="Gene3D" id="3.30.230.130">
    <property type="entry name" value="Cullin, Chain C, Domain 2"/>
    <property type="match status" value="1"/>
</dbReference>
<accession>R4WJZ3</accession>
<dbReference type="FunFam" id="1.20.1310.10:FF:000002">
    <property type="entry name" value="cullin-3 isoform X1"/>
    <property type="match status" value="1"/>
</dbReference>
<evidence type="ECO:0000256" key="2">
    <source>
        <dbReference type="ARBA" id="ARBA00004906"/>
    </source>
</evidence>
<dbReference type="GO" id="GO:0010468">
    <property type="term" value="P:regulation of gene expression"/>
    <property type="evidence" value="ECO:0007669"/>
    <property type="project" value="UniProtKB-ARBA"/>
</dbReference>
<evidence type="ECO:0000256" key="7">
    <source>
        <dbReference type="ARBA" id="ARBA00022776"/>
    </source>
</evidence>
<dbReference type="GO" id="GO:0080090">
    <property type="term" value="P:regulation of primary metabolic process"/>
    <property type="evidence" value="ECO:0007669"/>
    <property type="project" value="UniProtKB-ARBA"/>
</dbReference>
<dbReference type="SMART" id="SM00182">
    <property type="entry name" value="CULLIN"/>
    <property type="match status" value="1"/>
</dbReference>
<feature type="compositionally biased region" description="Basic and acidic residues" evidence="14">
    <location>
        <begin position="678"/>
        <end position="694"/>
    </location>
</feature>
<evidence type="ECO:0000256" key="5">
    <source>
        <dbReference type="ARBA" id="ARBA00022499"/>
    </source>
</evidence>
<evidence type="ECO:0000256" key="9">
    <source>
        <dbReference type="ARBA" id="ARBA00022892"/>
    </source>
</evidence>
<dbReference type="FunFam" id="1.20.1310.10:FF:000005">
    <property type="entry name" value="Cullin 3"/>
    <property type="match status" value="1"/>
</dbReference>
<dbReference type="InterPro" id="IPR045093">
    <property type="entry name" value="Cullin"/>
</dbReference>
<name>R4WJZ3_RIPPE</name>
<keyword evidence="10" id="KW-0539">Nucleus</keyword>
<evidence type="ECO:0000256" key="14">
    <source>
        <dbReference type="SAM" id="MobiDB-lite"/>
    </source>
</evidence>
<evidence type="ECO:0000256" key="10">
    <source>
        <dbReference type="ARBA" id="ARBA00023242"/>
    </source>
</evidence>
<dbReference type="InterPro" id="IPR036390">
    <property type="entry name" value="WH_DNA-bd_sf"/>
</dbReference>
<reference evidence="16" key="1">
    <citation type="journal article" date="2013" name="PLoS ONE">
        <title>Gene expression in gut symbiotic organ of stinkbug affected by extracellular bacterial symbiont.</title>
        <authorList>
            <person name="Futahashi R."/>
            <person name="Tanaka K."/>
            <person name="Tanahashi M."/>
            <person name="Nikoh N."/>
            <person name="Kikuchi Y."/>
            <person name="Lee B.L."/>
            <person name="Fukatsu T."/>
        </authorList>
    </citation>
    <scope>NUCLEOTIDE SEQUENCE</scope>
    <source>
        <tissue evidence="16">Midgut</tissue>
    </source>
</reference>
<keyword evidence="9" id="KW-0931">ER-Golgi transport</keyword>
<dbReference type="Pfam" id="PF00888">
    <property type="entry name" value="Cullin"/>
    <property type="match status" value="1"/>
</dbReference>
<dbReference type="GO" id="GO:0000278">
    <property type="term" value="P:mitotic cell cycle"/>
    <property type="evidence" value="ECO:0007669"/>
    <property type="project" value="UniProtKB-ARBA"/>
</dbReference>
<dbReference type="FunFam" id="1.20.1310.10:FF:000001">
    <property type="entry name" value="Cullin 3"/>
    <property type="match status" value="1"/>
</dbReference>
<feature type="domain" description="Cullin family profile" evidence="15">
    <location>
        <begin position="380"/>
        <end position="632"/>
    </location>
</feature>
<keyword evidence="8" id="KW-0832">Ubl conjugation</keyword>
<dbReference type="SMART" id="SM00884">
    <property type="entry name" value="Cullin_Nedd8"/>
    <property type="match status" value="1"/>
</dbReference>
<dbReference type="SUPFAM" id="SSF46785">
    <property type="entry name" value="Winged helix' DNA-binding domain"/>
    <property type="match status" value="1"/>
</dbReference>
<dbReference type="Gene3D" id="1.20.1310.10">
    <property type="entry name" value="Cullin Repeats"/>
    <property type="match status" value="4"/>
</dbReference>
<dbReference type="GO" id="GO:0031461">
    <property type="term" value="C:cullin-RING ubiquitin ligase complex"/>
    <property type="evidence" value="ECO:0007669"/>
    <property type="project" value="InterPro"/>
</dbReference>
<dbReference type="InterPro" id="IPR019559">
    <property type="entry name" value="Cullin_neddylation_domain"/>
</dbReference>
<evidence type="ECO:0000256" key="11">
    <source>
        <dbReference type="ARBA" id="ARBA00023306"/>
    </source>
</evidence>
<comment type="similarity">
    <text evidence="3 12 13">Belongs to the cullin family.</text>
</comment>
<dbReference type="Pfam" id="PF26557">
    <property type="entry name" value="Cullin_AB"/>
    <property type="match status" value="1"/>
</dbReference>
<dbReference type="AlphaFoldDB" id="R4WJZ3"/>
<keyword evidence="4" id="KW-0813">Transport</keyword>
<organism evidence="16">
    <name type="scientific">Riptortus pedestris</name>
    <name type="common">Bean bug</name>
    <dbReference type="NCBI Taxonomy" id="329032"/>
    <lineage>
        <taxon>Eukaryota</taxon>
        <taxon>Metazoa</taxon>
        <taxon>Ecdysozoa</taxon>
        <taxon>Arthropoda</taxon>
        <taxon>Hexapoda</taxon>
        <taxon>Insecta</taxon>
        <taxon>Pterygota</taxon>
        <taxon>Neoptera</taxon>
        <taxon>Paraneoptera</taxon>
        <taxon>Hemiptera</taxon>
        <taxon>Heteroptera</taxon>
        <taxon>Panheteroptera</taxon>
        <taxon>Pentatomomorpha</taxon>
        <taxon>Coreoidea</taxon>
        <taxon>Alydidae</taxon>
        <taxon>Riptortus</taxon>
    </lineage>
</organism>
<feature type="region of interest" description="Disordered" evidence="14">
    <location>
        <begin position="675"/>
        <end position="694"/>
    </location>
</feature>
<dbReference type="GO" id="GO:0051301">
    <property type="term" value="P:cell division"/>
    <property type="evidence" value="ECO:0007669"/>
    <property type="project" value="UniProtKB-KW"/>
</dbReference>
<comment type="subcellular location">
    <subcellularLocation>
        <location evidence="1">Nucleus</location>
    </subcellularLocation>
</comment>
<dbReference type="GO" id="GO:0016192">
    <property type="term" value="P:vesicle-mediated transport"/>
    <property type="evidence" value="ECO:0007669"/>
    <property type="project" value="UniProtKB-KW"/>
</dbReference>
<evidence type="ECO:0000256" key="8">
    <source>
        <dbReference type="ARBA" id="ARBA00022843"/>
    </source>
</evidence>
<dbReference type="GO" id="GO:0031625">
    <property type="term" value="F:ubiquitin protein ligase binding"/>
    <property type="evidence" value="ECO:0007669"/>
    <property type="project" value="InterPro"/>
</dbReference>
<dbReference type="PANTHER" id="PTHR11932">
    <property type="entry name" value="CULLIN"/>
    <property type="match status" value="1"/>
</dbReference>
<dbReference type="Gene3D" id="1.10.10.10">
    <property type="entry name" value="Winged helix-like DNA-binding domain superfamily/Winged helix DNA-binding domain"/>
    <property type="match status" value="1"/>
</dbReference>